<gene>
    <name evidence="2" type="ORF">D3875_07290</name>
</gene>
<dbReference type="OrthoDB" id="9801625at2"/>
<dbReference type="Pfam" id="PF01575">
    <property type="entry name" value="MaoC_dehydratas"/>
    <property type="match status" value="1"/>
</dbReference>
<dbReference type="GO" id="GO:0019171">
    <property type="term" value="F:(3R)-hydroxyacyl-[acyl-carrier-protein] dehydratase activity"/>
    <property type="evidence" value="ECO:0007669"/>
    <property type="project" value="TreeGrafter"/>
</dbReference>
<dbReference type="PANTHER" id="PTHR43437">
    <property type="entry name" value="HYDROXYACYL-THIOESTER DEHYDRATASE TYPE 2, MITOCHONDRIAL-RELATED"/>
    <property type="match status" value="1"/>
</dbReference>
<dbReference type="InterPro" id="IPR002539">
    <property type="entry name" value="MaoC-like_dom"/>
</dbReference>
<evidence type="ECO:0000313" key="2">
    <source>
        <dbReference type="EMBL" id="RJF71402.1"/>
    </source>
</evidence>
<dbReference type="CDD" id="cd03449">
    <property type="entry name" value="R_hydratase"/>
    <property type="match status" value="1"/>
</dbReference>
<dbReference type="EMBL" id="QYUJ01000014">
    <property type="protein sequence ID" value="RJF71402.1"/>
    <property type="molecule type" value="Genomic_DNA"/>
</dbReference>
<reference evidence="2 3" key="1">
    <citation type="submission" date="2018-09" db="EMBL/GenBank/DDBJ databases">
        <authorList>
            <person name="Zhu H."/>
        </authorList>
    </citation>
    <scope>NUCLEOTIDE SEQUENCE [LARGE SCALE GENOMIC DNA]</scope>
    <source>
        <strain evidence="2 3">K2S05-167</strain>
    </source>
</reference>
<evidence type="ECO:0000259" key="1">
    <source>
        <dbReference type="Pfam" id="PF01575"/>
    </source>
</evidence>
<keyword evidence="3" id="KW-1185">Reference proteome</keyword>
<dbReference type="AlphaFoldDB" id="A0A418V5N0"/>
<feature type="domain" description="MaoC-like" evidence="1">
    <location>
        <begin position="21"/>
        <end position="117"/>
    </location>
</feature>
<comment type="caution">
    <text evidence="2">The sequence shown here is derived from an EMBL/GenBank/DDBJ whole genome shotgun (WGS) entry which is preliminary data.</text>
</comment>
<dbReference type="SUPFAM" id="SSF54637">
    <property type="entry name" value="Thioesterase/thiol ester dehydrase-isomerase"/>
    <property type="match status" value="1"/>
</dbReference>
<organism evidence="2 3">
    <name type="scientific">Deinococcus cavernae</name>
    <dbReference type="NCBI Taxonomy" id="2320857"/>
    <lineage>
        <taxon>Bacteria</taxon>
        <taxon>Thermotogati</taxon>
        <taxon>Deinococcota</taxon>
        <taxon>Deinococci</taxon>
        <taxon>Deinococcales</taxon>
        <taxon>Deinococcaceae</taxon>
        <taxon>Deinococcus</taxon>
    </lineage>
</organism>
<evidence type="ECO:0000313" key="3">
    <source>
        <dbReference type="Proteomes" id="UP000286287"/>
    </source>
</evidence>
<protein>
    <submittedName>
        <fullName evidence="2">Acyl dehydratase</fullName>
    </submittedName>
</protein>
<name>A0A418V5N0_9DEIO</name>
<accession>A0A418V5N0</accession>
<dbReference type="GO" id="GO:0006633">
    <property type="term" value="P:fatty acid biosynthetic process"/>
    <property type="evidence" value="ECO:0007669"/>
    <property type="project" value="TreeGrafter"/>
</dbReference>
<dbReference type="Proteomes" id="UP000286287">
    <property type="component" value="Unassembled WGS sequence"/>
</dbReference>
<dbReference type="RefSeq" id="WP_119762542.1">
    <property type="nucleotide sequence ID" value="NZ_QYUJ01000014.1"/>
</dbReference>
<dbReference type="Gene3D" id="3.10.129.10">
    <property type="entry name" value="Hotdog Thioesterase"/>
    <property type="match status" value="1"/>
</dbReference>
<dbReference type="InterPro" id="IPR029069">
    <property type="entry name" value="HotDog_dom_sf"/>
</dbReference>
<dbReference type="PANTHER" id="PTHR43437:SF3">
    <property type="entry name" value="HYDROXYACYL-THIOESTER DEHYDRATASE TYPE 2, MITOCHONDRIAL"/>
    <property type="match status" value="1"/>
</dbReference>
<sequence length="155" mass="17235">MTDAAHFRQRRQQAFAQAHAGQTYTYRRTFTDGDVSVFCGVTGDFNPFHQDDEFSREAPFGRRIVPGLLTGSMLTHIGGMQGFLAADMHFEFRRPVFIGDTVTCVVEVLEKDESRKRLLCAARMTNQGGEVVVQATFTGFPTFPRLQPDAPAGQA</sequence>
<dbReference type="InterPro" id="IPR050965">
    <property type="entry name" value="UPF0336/Enoyl-CoA_hydratase"/>
</dbReference>
<proteinExistence type="predicted"/>